<keyword evidence="2" id="KW-1185">Reference proteome</keyword>
<gene>
    <name evidence="1" type="ORF">CTA1_11991</name>
</gene>
<dbReference type="Proteomes" id="UP000310108">
    <property type="component" value="Unassembled WGS sequence"/>
</dbReference>
<organism evidence="1 2">
    <name type="scientific">Colletotrichum tanaceti</name>
    <dbReference type="NCBI Taxonomy" id="1306861"/>
    <lineage>
        <taxon>Eukaryota</taxon>
        <taxon>Fungi</taxon>
        <taxon>Dikarya</taxon>
        <taxon>Ascomycota</taxon>
        <taxon>Pezizomycotina</taxon>
        <taxon>Sordariomycetes</taxon>
        <taxon>Hypocreomycetidae</taxon>
        <taxon>Glomerellales</taxon>
        <taxon>Glomerellaceae</taxon>
        <taxon>Colletotrichum</taxon>
        <taxon>Colletotrichum destructivum species complex</taxon>
    </lineage>
</organism>
<protein>
    <submittedName>
        <fullName evidence="1">Uncharacterized protein</fullName>
    </submittedName>
</protein>
<name>A0A4U6XHG6_9PEZI</name>
<dbReference type="EMBL" id="PJEX01000109">
    <property type="protein sequence ID" value="TKW55181.1"/>
    <property type="molecule type" value="Genomic_DNA"/>
</dbReference>
<evidence type="ECO:0000313" key="2">
    <source>
        <dbReference type="Proteomes" id="UP000310108"/>
    </source>
</evidence>
<reference evidence="1 2" key="1">
    <citation type="journal article" date="2019" name="PLoS ONE">
        <title>Comparative genome analysis indicates high evolutionary potential of pathogenicity genes in Colletotrichum tanaceti.</title>
        <authorList>
            <person name="Lelwala R.V."/>
            <person name="Korhonen P.K."/>
            <person name="Young N.D."/>
            <person name="Scott J.B."/>
            <person name="Ades P.A."/>
            <person name="Gasser R.B."/>
            <person name="Taylor P.W.J."/>
        </authorList>
    </citation>
    <scope>NUCLEOTIDE SEQUENCE [LARGE SCALE GENOMIC DNA]</scope>
    <source>
        <strain evidence="1">BRIP57314</strain>
    </source>
</reference>
<sequence length="61" mass="7277">MQNFTATKFKAKAKVMSIYVKIIPIKVYYSIRKVKRYYAALCYVYKIIYNKYPNLPCKLAL</sequence>
<proteinExistence type="predicted"/>
<comment type="caution">
    <text evidence="1">The sequence shown here is derived from an EMBL/GenBank/DDBJ whole genome shotgun (WGS) entry which is preliminary data.</text>
</comment>
<dbReference type="AlphaFoldDB" id="A0A4U6XHG6"/>
<evidence type="ECO:0000313" key="1">
    <source>
        <dbReference type="EMBL" id="TKW55181.1"/>
    </source>
</evidence>
<accession>A0A4U6XHG6</accession>